<dbReference type="Proteomes" id="UP000887013">
    <property type="component" value="Unassembled WGS sequence"/>
</dbReference>
<reference evidence="2" key="1">
    <citation type="submission" date="2020-08" db="EMBL/GenBank/DDBJ databases">
        <title>Multicomponent nature underlies the extraordinary mechanical properties of spider dragline silk.</title>
        <authorList>
            <person name="Kono N."/>
            <person name="Nakamura H."/>
            <person name="Mori M."/>
            <person name="Yoshida Y."/>
            <person name="Ohtoshi R."/>
            <person name="Malay A.D."/>
            <person name="Moran D.A.P."/>
            <person name="Tomita M."/>
            <person name="Numata K."/>
            <person name="Arakawa K."/>
        </authorList>
    </citation>
    <scope>NUCLEOTIDE SEQUENCE</scope>
</reference>
<dbReference type="OrthoDB" id="10582299at2759"/>
<gene>
    <name evidence="2" type="ORF">NPIL_689201</name>
</gene>
<organism evidence="2 3">
    <name type="scientific">Nephila pilipes</name>
    <name type="common">Giant wood spider</name>
    <name type="synonym">Nephila maculata</name>
    <dbReference type="NCBI Taxonomy" id="299642"/>
    <lineage>
        <taxon>Eukaryota</taxon>
        <taxon>Metazoa</taxon>
        <taxon>Ecdysozoa</taxon>
        <taxon>Arthropoda</taxon>
        <taxon>Chelicerata</taxon>
        <taxon>Arachnida</taxon>
        <taxon>Araneae</taxon>
        <taxon>Araneomorphae</taxon>
        <taxon>Entelegynae</taxon>
        <taxon>Araneoidea</taxon>
        <taxon>Nephilidae</taxon>
        <taxon>Nephila</taxon>
    </lineage>
</organism>
<name>A0A8X6MQD6_NEPPI</name>
<keyword evidence="3" id="KW-1185">Reference proteome</keyword>
<protein>
    <submittedName>
        <fullName evidence="2">Uncharacterized protein</fullName>
    </submittedName>
</protein>
<proteinExistence type="predicted"/>
<evidence type="ECO:0000256" key="1">
    <source>
        <dbReference type="SAM" id="MobiDB-lite"/>
    </source>
</evidence>
<dbReference type="AlphaFoldDB" id="A0A8X6MQD6"/>
<accession>A0A8X6MQD6</accession>
<comment type="caution">
    <text evidence="2">The sequence shown here is derived from an EMBL/GenBank/DDBJ whole genome shotgun (WGS) entry which is preliminary data.</text>
</comment>
<evidence type="ECO:0000313" key="2">
    <source>
        <dbReference type="EMBL" id="GFS72220.1"/>
    </source>
</evidence>
<feature type="compositionally biased region" description="Polar residues" evidence="1">
    <location>
        <begin position="1"/>
        <end position="11"/>
    </location>
</feature>
<evidence type="ECO:0000313" key="3">
    <source>
        <dbReference type="Proteomes" id="UP000887013"/>
    </source>
</evidence>
<feature type="region of interest" description="Disordered" evidence="1">
    <location>
        <begin position="1"/>
        <end position="22"/>
    </location>
</feature>
<dbReference type="EMBL" id="BMAW01095842">
    <property type="protein sequence ID" value="GFS72220.1"/>
    <property type="molecule type" value="Genomic_DNA"/>
</dbReference>
<sequence length="111" mass="13095">MHSNQLSNSKFQLPFHPKNNPEGNVVETINLQYRQMFRALNLPSHRLFSEIVTSPRTIRGCGKTGDEKHLLSMKIKREIMREKLKNEMPDVENKKRDLFEKILPVPERIKK</sequence>